<organism evidence="2 3">
    <name type="scientific">Oxyplasma meridianum</name>
    <dbReference type="NCBI Taxonomy" id="3073602"/>
    <lineage>
        <taxon>Archaea</taxon>
        <taxon>Methanobacteriati</taxon>
        <taxon>Thermoplasmatota</taxon>
        <taxon>Thermoplasmata</taxon>
        <taxon>Thermoplasmatales</taxon>
        <taxon>Thermoplasmataceae</taxon>
        <taxon>Oxyplasma</taxon>
    </lineage>
</organism>
<keyword evidence="3" id="KW-1185">Reference proteome</keyword>
<dbReference type="GO" id="GO:0006465">
    <property type="term" value="P:signal peptide processing"/>
    <property type="evidence" value="ECO:0007669"/>
    <property type="project" value="InterPro"/>
</dbReference>
<dbReference type="RefSeq" id="WP_393970803.1">
    <property type="nucleotide sequence ID" value="NZ_CP133772.1"/>
</dbReference>
<accession>A0AAX4NG57</accession>
<dbReference type="EMBL" id="CP133772">
    <property type="protein sequence ID" value="WYY00466.1"/>
    <property type="molecule type" value="Genomic_DNA"/>
</dbReference>
<protein>
    <submittedName>
        <fullName evidence="2">S26 family signal peptidase</fullName>
    </submittedName>
</protein>
<keyword evidence="1" id="KW-0472">Membrane</keyword>
<sequence>MKVRTKIDIIILLIIIILIGGILAYTQEVPPVYVVASESMEHSANWTWGTINAGDVVLVKRTPDPVKDIVTYVVGRETGYSTYGEFGNVILYHGPGKIIIHRAIFYLTWNGSHPIVKGYTNQSWITVNQSYVLIRDVGFSHRNLLVMISGFHNESGFITVGDFNLAFRGVYNQTLNAYQAADQYFLGIHPVTPSEIVGVAQGQIPWFGLIKLNIMELYGNWPYSNEVPNHAYEYLFASIVVIVALALFPYGKVYRKTKKWKSGRKNK</sequence>
<gene>
    <name evidence="2" type="ORF">OXIME_001037</name>
</gene>
<dbReference type="GO" id="GO:0004252">
    <property type="term" value="F:serine-type endopeptidase activity"/>
    <property type="evidence" value="ECO:0007669"/>
    <property type="project" value="InterPro"/>
</dbReference>
<evidence type="ECO:0000313" key="2">
    <source>
        <dbReference type="EMBL" id="WYY00466.1"/>
    </source>
</evidence>
<evidence type="ECO:0000313" key="3">
    <source>
        <dbReference type="Proteomes" id="UP001451606"/>
    </source>
</evidence>
<dbReference type="CDD" id="cd06530">
    <property type="entry name" value="S26_SPase_I"/>
    <property type="match status" value="1"/>
</dbReference>
<feature type="transmembrane region" description="Helical" evidence="1">
    <location>
        <begin position="234"/>
        <end position="251"/>
    </location>
</feature>
<keyword evidence="1" id="KW-1133">Transmembrane helix</keyword>
<dbReference type="KEGG" id="omr:OXIME_001037"/>
<reference evidence="2 3" key="1">
    <citation type="submission" date="2023-09" db="EMBL/GenBank/DDBJ databases">
        <authorList>
            <person name="Golyshina O.V."/>
            <person name="Lunev E.A."/>
            <person name="Bargiela R."/>
            <person name="Gaines M.C."/>
            <person name="Daum B."/>
            <person name="Bale N.J."/>
            <person name="Koenen M."/>
            <person name="Sinninghe Damst J.S."/>
            <person name="Yakimov M."/>
            <person name="Golyshin P.N."/>
        </authorList>
    </citation>
    <scope>NUCLEOTIDE SEQUENCE [LARGE SCALE GENOMIC DNA]</scope>
    <source>
        <strain evidence="2 3">M1</strain>
    </source>
</reference>
<dbReference type="InterPro" id="IPR019533">
    <property type="entry name" value="Peptidase_S26"/>
</dbReference>
<keyword evidence="1" id="KW-0812">Transmembrane</keyword>
<proteinExistence type="predicted"/>
<evidence type="ECO:0000256" key="1">
    <source>
        <dbReference type="SAM" id="Phobius"/>
    </source>
</evidence>
<name>A0AAX4NG57_9ARCH</name>
<dbReference type="GeneID" id="95967774"/>
<dbReference type="Proteomes" id="UP001451606">
    <property type="component" value="Chromosome"/>
</dbReference>
<dbReference type="AlphaFoldDB" id="A0AAX4NG57"/>
<feature type="transmembrane region" description="Helical" evidence="1">
    <location>
        <begin position="7"/>
        <end position="25"/>
    </location>
</feature>